<keyword evidence="10 15" id="KW-0798">TonB box</keyword>
<evidence type="ECO:0000256" key="2">
    <source>
        <dbReference type="ARBA" id="ARBA00009810"/>
    </source>
</evidence>
<evidence type="ECO:0000256" key="14">
    <source>
        <dbReference type="PROSITE-ProRule" id="PRU01360"/>
    </source>
</evidence>
<evidence type="ECO:0000256" key="12">
    <source>
        <dbReference type="ARBA" id="ARBA00023170"/>
    </source>
</evidence>
<comment type="subcellular location">
    <subcellularLocation>
        <location evidence="1 14">Cell outer membrane</location>
        <topology evidence="1 14">Multi-pass membrane protein</topology>
    </subcellularLocation>
</comment>
<dbReference type="NCBIfam" id="TIGR01783">
    <property type="entry name" value="TonB-siderophor"/>
    <property type="match status" value="1"/>
</dbReference>
<dbReference type="InterPro" id="IPR037066">
    <property type="entry name" value="Plug_dom_sf"/>
</dbReference>
<evidence type="ECO:0000256" key="3">
    <source>
        <dbReference type="ARBA" id="ARBA00022448"/>
    </source>
</evidence>
<keyword evidence="6 14" id="KW-0812">Transmembrane</keyword>
<keyword evidence="13 14" id="KW-0998">Cell outer membrane</keyword>
<feature type="signal peptide" evidence="16">
    <location>
        <begin position="1"/>
        <end position="27"/>
    </location>
</feature>
<gene>
    <name evidence="19" type="ORF">HKT17_14330</name>
</gene>
<keyword evidence="12 19" id="KW-0675">Receptor</keyword>
<evidence type="ECO:0000256" key="11">
    <source>
        <dbReference type="ARBA" id="ARBA00023136"/>
    </source>
</evidence>
<evidence type="ECO:0000256" key="8">
    <source>
        <dbReference type="ARBA" id="ARBA00023004"/>
    </source>
</evidence>
<keyword evidence="11 14" id="KW-0472">Membrane</keyword>
<evidence type="ECO:0000256" key="1">
    <source>
        <dbReference type="ARBA" id="ARBA00004571"/>
    </source>
</evidence>
<comment type="similarity">
    <text evidence="2 14 15">Belongs to the TonB-dependent receptor family.</text>
</comment>
<dbReference type="EMBL" id="CP053084">
    <property type="protein sequence ID" value="QJR30792.1"/>
    <property type="molecule type" value="Genomic_DNA"/>
</dbReference>
<dbReference type="InterPro" id="IPR000531">
    <property type="entry name" value="Beta-barrel_TonB"/>
</dbReference>
<evidence type="ECO:0000256" key="4">
    <source>
        <dbReference type="ARBA" id="ARBA00022452"/>
    </source>
</evidence>
<dbReference type="PANTHER" id="PTHR32552:SF68">
    <property type="entry name" value="FERRICHROME OUTER MEMBRANE TRANSPORTER_PHAGE RECEPTOR"/>
    <property type="match status" value="1"/>
</dbReference>
<evidence type="ECO:0000256" key="10">
    <source>
        <dbReference type="ARBA" id="ARBA00023077"/>
    </source>
</evidence>
<keyword evidence="3 14" id="KW-0813">Transport</keyword>
<keyword evidence="20" id="KW-1185">Reference proteome</keyword>
<dbReference type="Pfam" id="PF00593">
    <property type="entry name" value="TonB_dep_Rec_b-barrel"/>
    <property type="match status" value="1"/>
</dbReference>
<evidence type="ECO:0000256" key="9">
    <source>
        <dbReference type="ARBA" id="ARBA00023065"/>
    </source>
</evidence>
<evidence type="ECO:0000256" key="16">
    <source>
        <dbReference type="SAM" id="SignalP"/>
    </source>
</evidence>
<dbReference type="PANTHER" id="PTHR32552">
    <property type="entry name" value="FERRICHROME IRON RECEPTOR-RELATED"/>
    <property type="match status" value="1"/>
</dbReference>
<evidence type="ECO:0000256" key="15">
    <source>
        <dbReference type="RuleBase" id="RU003357"/>
    </source>
</evidence>
<evidence type="ECO:0000256" key="7">
    <source>
        <dbReference type="ARBA" id="ARBA00022729"/>
    </source>
</evidence>
<evidence type="ECO:0000313" key="20">
    <source>
        <dbReference type="Proteomes" id="UP000501130"/>
    </source>
</evidence>
<dbReference type="RefSeq" id="WP_171100987.1">
    <property type="nucleotide sequence ID" value="NZ_CP053084.1"/>
</dbReference>
<dbReference type="InterPro" id="IPR039426">
    <property type="entry name" value="TonB-dep_rcpt-like"/>
</dbReference>
<evidence type="ECO:0000256" key="6">
    <source>
        <dbReference type="ARBA" id="ARBA00022692"/>
    </source>
</evidence>
<keyword evidence="8" id="KW-0408">Iron</keyword>
<dbReference type="InterPro" id="IPR010105">
    <property type="entry name" value="TonB_sidphr_rcpt"/>
</dbReference>
<dbReference type="InterPro" id="IPR012910">
    <property type="entry name" value="Plug_dom"/>
</dbReference>
<keyword evidence="7 16" id="KW-0732">Signal</keyword>
<keyword evidence="4 14" id="KW-1134">Transmembrane beta strand</keyword>
<protein>
    <submittedName>
        <fullName evidence="19">TonB-dependent siderophore receptor</fullName>
    </submittedName>
</protein>
<name>A0ABX6N8N1_9BURK</name>
<dbReference type="Gene3D" id="2.40.170.20">
    <property type="entry name" value="TonB-dependent receptor, beta-barrel domain"/>
    <property type="match status" value="1"/>
</dbReference>
<reference evidence="19 20" key="1">
    <citation type="submission" date="2020-05" db="EMBL/GenBank/DDBJ databases">
        <title>Compete genome of Limnobacter sp. SAORIC-580.</title>
        <authorList>
            <person name="Song J."/>
            <person name="Cho J.-C."/>
        </authorList>
    </citation>
    <scope>NUCLEOTIDE SEQUENCE [LARGE SCALE GENOMIC DNA]</scope>
    <source>
        <strain evidence="19 20">SAORIC-580</strain>
    </source>
</reference>
<feature type="domain" description="TonB-dependent receptor plug" evidence="18">
    <location>
        <begin position="75"/>
        <end position="177"/>
    </location>
</feature>
<evidence type="ECO:0000313" key="19">
    <source>
        <dbReference type="EMBL" id="QJR30792.1"/>
    </source>
</evidence>
<sequence length="716" mass="79100">MQKPQQPYALLHLLIVAALSGHTAAFANTTSPAGQTLPEVKVVEQTPAQENPAGPFEGYAASRSATATKTNTAIAETAQAISVIGRDQLEDQNANDLGQALRYTPGIQGEPFGVEPRFTFFRIRGFDASTTGLFRDGLKLSNPGFSISYGLEPFGAERIEVLRGPSSVLYGQASPGGLVNFVTRRPSQETHREFGIEVGSFDRKQATLDIGGALESNDEFSYRLTGLLRNSDTQVDFVHDDRIYIAPAITWKPNSDTSLTLLTHYQKDDTISSQALPAAGTLLPNPNGPIPRNRFSGEPGVDKYEREEFSVTSLLEHKLNDSVTLRQNTRYYQTDLNDVVVFSNSLQADQRTVDRAYFSSFGNLASLTLDNQLEYRFSLGAAKHTLLSGVDFQNVELDSIQAFGAAPSLDIYNPVYGSPVNIPAPFRNDSTEQQQLGFYLQDEIRYEQWIATLAGRYDEAKNKVNDLLMNRQSRQDDSATTGRASLMYQFVNGVSPYLSYTESFLPALGTDANGRNFDPETGQQFEVGVKFQPNAASQFNVALFDLTRENFLTTNPNTFAQEQTGEARSKGIELEALTAITDQLNLIASYTYTDVEITRSTDPAELNRRPVQTPEHLASLWADYTLRGDVLNGVGIGLGARYLGSTFADASNTLKVPNATVFDASIHYDWKQARFSLNIQNLFDREYEPSAYIRGGTPFTVAAQERTVQAQVSYRW</sequence>
<feature type="domain" description="TonB-dependent receptor-like beta-barrel" evidence="17">
    <location>
        <begin position="251"/>
        <end position="682"/>
    </location>
</feature>
<feature type="chain" id="PRO_5046247823" evidence="16">
    <location>
        <begin position="28"/>
        <end position="716"/>
    </location>
</feature>
<accession>A0ABX6N8N1</accession>
<dbReference type="Pfam" id="PF07715">
    <property type="entry name" value="Plug"/>
    <property type="match status" value="1"/>
</dbReference>
<keyword evidence="5" id="KW-0410">Iron transport</keyword>
<proteinExistence type="inferred from homology"/>
<evidence type="ECO:0000259" key="18">
    <source>
        <dbReference type="Pfam" id="PF07715"/>
    </source>
</evidence>
<organism evidence="19 20">
    <name type="scientific">Limnobacter profundi</name>
    <dbReference type="NCBI Taxonomy" id="2732163"/>
    <lineage>
        <taxon>Bacteria</taxon>
        <taxon>Pseudomonadati</taxon>
        <taxon>Pseudomonadota</taxon>
        <taxon>Betaproteobacteria</taxon>
        <taxon>Burkholderiales</taxon>
        <taxon>Burkholderiaceae</taxon>
        <taxon>Limnobacter</taxon>
    </lineage>
</organism>
<keyword evidence="9" id="KW-0406">Ion transport</keyword>
<dbReference type="Proteomes" id="UP000501130">
    <property type="component" value="Chromosome"/>
</dbReference>
<evidence type="ECO:0000256" key="5">
    <source>
        <dbReference type="ARBA" id="ARBA00022496"/>
    </source>
</evidence>
<dbReference type="Gene3D" id="2.170.130.10">
    <property type="entry name" value="TonB-dependent receptor, plug domain"/>
    <property type="match status" value="1"/>
</dbReference>
<evidence type="ECO:0000256" key="13">
    <source>
        <dbReference type="ARBA" id="ARBA00023237"/>
    </source>
</evidence>
<dbReference type="SUPFAM" id="SSF56935">
    <property type="entry name" value="Porins"/>
    <property type="match status" value="1"/>
</dbReference>
<dbReference type="PROSITE" id="PS52016">
    <property type="entry name" value="TONB_DEPENDENT_REC_3"/>
    <property type="match status" value="1"/>
</dbReference>
<evidence type="ECO:0000259" key="17">
    <source>
        <dbReference type="Pfam" id="PF00593"/>
    </source>
</evidence>
<dbReference type="CDD" id="cd01347">
    <property type="entry name" value="ligand_gated_channel"/>
    <property type="match status" value="1"/>
</dbReference>
<dbReference type="InterPro" id="IPR036942">
    <property type="entry name" value="Beta-barrel_TonB_sf"/>
</dbReference>